<dbReference type="Gene3D" id="3.90.1200.10">
    <property type="match status" value="1"/>
</dbReference>
<dbReference type="InterPro" id="IPR051678">
    <property type="entry name" value="AGP_Transferase"/>
</dbReference>
<feature type="domain" description="Aminoglycoside phosphotransferase" evidence="1">
    <location>
        <begin position="43"/>
        <end position="219"/>
    </location>
</feature>
<evidence type="ECO:0000259" key="1">
    <source>
        <dbReference type="Pfam" id="PF01636"/>
    </source>
</evidence>
<dbReference type="PANTHER" id="PTHR21310">
    <property type="entry name" value="AMINOGLYCOSIDE PHOSPHOTRANSFERASE-RELATED-RELATED"/>
    <property type="match status" value="1"/>
</dbReference>
<dbReference type="Proteomes" id="UP000002499">
    <property type="component" value="Unassembled WGS sequence"/>
</dbReference>
<dbReference type="GeneID" id="19253699"/>
<dbReference type="InParanoid" id="E9EHP0"/>
<dbReference type="Pfam" id="PF01636">
    <property type="entry name" value="APH"/>
    <property type="match status" value="1"/>
</dbReference>
<dbReference type="eggNOG" id="ENOG502RF7G">
    <property type="taxonomic scope" value="Eukaryota"/>
</dbReference>
<dbReference type="PANTHER" id="PTHR21310:SF39">
    <property type="entry name" value="AMINOGLYCOSIDE PHOSPHOTRANSFERASE DOMAIN-CONTAINING PROTEIN"/>
    <property type="match status" value="1"/>
</dbReference>
<keyword evidence="3" id="KW-1185">Reference proteome</keyword>
<accession>E9EHP0</accession>
<gene>
    <name evidence="2" type="ORF">MAC_09388</name>
</gene>
<name>E9EHP0_METAQ</name>
<dbReference type="EMBL" id="GL698617">
    <property type="protein sequence ID" value="EFY84574.1"/>
    <property type="molecule type" value="Genomic_DNA"/>
</dbReference>
<keyword evidence="2" id="KW-0808">Transferase</keyword>
<protein>
    <submittedName>
        <fullName evidence="2">Phosphotransferase enzyme family protein</fullName>
    </submittedName>
</protein>
<dbReference type="OrthoDB" id="3250044at2759"/>
<dbReference type="KEGG" id="maw:19253699"/>
<dbReference type="STRING" id="655827.E9EHP0"/>
<sequence length="260" mass="29487">MAQIQIPPRDAVPGLCDAKGPEPGGFAYNDQIWIKYGVTVRLAEAAMQKYVHENADLAIVHIPKVFDAFRTSRPGHPPMTYIIMENVKGRDYVDFNKEHPQAAEQAMEAVATAVRHIWDIPLPPSVPLGPFDQQMPIDRFFADFGAGRTFNDLAELEDWINKKLDEAEYPDRVELRGERLSICHCDLTQFNIRVGERIALLDWGFSGVYPRAFEEFALLHQFNLRGHKFAKALHKQLFGPKLSKPMRALALAARYHAFGC</sequence>
<dbReference type="SUPFAM" id="SSF56112">
    <property type="entry name" value="Protein kinase-like (PK-like)"/>
    <property type="match status" value="1"/>
</dbReference>
<dbReference type="GO" id="GO:0016740">
    <property type="term" value="F:transferase activity"/>
    <property type="evidence" value="ECO:0007669"/>
    <property type="project" value="UniProtKB-KW"/>
</dbReference>
<evidence type="ECO:0000313" key="2">
    <source>
        <dbReference type="EMBL" id="EFY84574.1"/>
    </source>
</evidence>
<reference evidence="2 3" key="1">
    <citation type="journal article" date="2011" name="PLoS Genet.">
        <title>Genome sequencing and comparative transcriptomics of the model entomopathogenic fungi Metarhizium anisopliae and M. acridum.</title>
        <authorList>
            <person name="Gao Q."/>
            <person name="Jin K."/>
            <person name="Ying S.H."/>
            <person name="Zhang Y."/>
            <person name="Xiao G."/>
            <person name="Shang Y."/>
            <person name="Duan Z."/>
            <person name="Hu X."/>
            <person name="Xie X.Q."/>
            <person name="Zhou G."/>
            <person name="Peng G."/>
            <person name="Luo Z."/>
            <person name="Huang W."/>
            <person name="Wang B."/>
            <person name="Fang W."/>
            <person name="Wang S."/>
            <person name="Zhong Y."/>
            <person name="Ma L.J."/>
            <person name="St Leger R.J."/>
            <person name="Zhao G.P."/>
            <person name="Pei Y."/>
            <person name="Feng M.G."/>
            <person name="Xia Y."/>
            <person name="Wang C."/>
        </authorList>
    </citation>
    <scope>NUCLEOTIDE SEQUENCE [LARGE SCALE GENOMIC DNA]</scope>
    <source>
        <strain evidence="2 3">CQMa 102</strain>
    </source>
</reference>
<evidence type="ECO:0000313" key="3">
    <source>
        <dbReference type="Proteomes" id="UP000002499"/>
    </source>
</evidence>
<dbReference type="AlphaFoldDB" id="E9EHP0"/>
<proteinExistence type="predicted"/>
<dbReference type="HOGENOM" id="CLU_057554_0_0_1"/>
<dbReference type="InterPro" id="IPR011009">
    <property type="entry name" value="Kinase-like_dom_sf"/>
</dbReference>
<dbReference type="OMA" id="SERCICH"/>
<organism evidence="3">
    <name type="scientific">Metarhizium acridum (strain CQMa 102)</name>
    <dbReference type="NCBI Taxonomy" id="655827"/>
    <lineage>
        <taxon>Eukaryota</taxon>
        <taxon>Fungi</taxon>
        <taxon>Dikarya</taxon>
        <taxon>Ascomycota</taxon>
        <taxon>Pezizomycotina</taxon>
        <taxon>Sordariomycetes</taxon>
        <taxon>Hypocreomycetidae</taxon>
        <taxon>Hypocreales</taxon>
        <taxon>Clavicipitaceae</taxon>
        <taxon>Metarhizium</taxon>
    </lineage>
</organism>
<dbReference type="InterPro" id="IPR002575">
    <property type="entry name" value="Aminoglycoside_PTrfase"/>
</dbReference>